<proteinExistence type="predicted"/>
<keyword evidence="2" id="KW-1185">Reference proteome</keyword>
<reference evidence="1" key="1">
    <citation type="submission" date="2016-12" db="EMBL/GenBank/DDBJ databases">
        <authorList>
            <person name="Moulin L."/>
        </authorList>
    </citation>
    <scope>NUCLEOTIDE SEQUENCE [LARGE SCALE GENOMIC DNA]</scope>
    <source>
        <strain evidence="1">STM 7183</strain>
    </source>
</reference>
<organism evidence="1 2">
    <name type="scientific">Paraburkholderia piptadeniae</name>
    <dbReference type="NCBI Taxonomy" id="1701573"/>
    <lineage>
        <taxon>Bacteria</taxon>
        <taxon>Pseudomonadati</taxon>
        <taxon>Pseudomonadota</taxon>
        <taxon>Betaproteobacteria</taxon>
        <taxon>Burkholderiales</taxon>
        <taxon>Burkholderiaceae</taxon>
        <taxon>Paraburkholderia</taxon>
    </lineage>
</organism>
<gene>
    <name evidence="1" type="ORF">BN2476_110089</name>
</gene>
<dbReference type="EMBL" id="CYGY02000011">
    <property type="protein sequence ID" value="SIT37077.1"/>
    <property type="molecule type" value="Genomic_DNA"/>
</dbReference>
<protein>
    <submittedName>
        <fullName evidence="1">Uncharacterized protein</fullName>
    </submittedName>
</protein>
<comment type="caution">
    <text evidence="1">The sequence shown here is derived from an EMBL/GenBank/DDBJ whole genome shotgun (WGS) entry which is preliminary data.</text>
</comment>
<accession>A0A1N7RPN9</accession>
<name>A0A1N7RPN9_9BURK</name>
<sequence>MTWVIKPHMARFFRQPARDAAAGYRGRFLSVPTAAYLLGLRSAIVRRRRNLVSQRRAQRPCVPTFCVTGGCGRGGRHLFSSWQIPIIAMAALVRQCAAVPVVGA</sequence>
<dbReference type="AlphaFoldDB" id="A0A1N7RPN9"/>
<evidence type="ECO:0000313" key="2">
    <source>
        <dbReference type="Proteomes" id="UP000195569"/>
    </source>
</evidence>
<evidence type="ECO:0000313" key="1">
    <source>
        <dbReference type="EMBL" id="SIT37077.1"/>
    </source>
</evidence>
<dbReference type="Proteomes" id="UP000195569">
    <property type="component" value="Unassembled WGS sequence"/>
</dbReference>